<evidence type="ECO:0000313" key="1">
    <source>
        <dbReference type="EMBL" id="MEE4423320.1"/>
    </source>
</evidence>
<keyword evidence="2" id="KW-1185">Reference proteome</keyword>
<dbReference type="EMBL" id="JAZBJP010000025">
    <property type="protein sequence ID" value="MEE4423320.1"/>
    <property type="molecule type" value="Genomic_DNA"/>
</dbReference>
<dbReference type="RefSeq" id="WP_330823159.1">
    <property type="nucleotide sequence ID" value="NZ_JAZBJP010000025.1"/>
</dbReference>
<accession>A0ABU7NWT0</accession>
<organism evidence="1 2">
    <name type="scientific">Streptomyces bugieae</name>
    <dbReference type="NCBI Taxonomy" id="3098223"/>
    <lineage>
        <taxon>Bacteria</taxon>
        <taxon>Bacillati</taxon>
        <taxon>Actinomycetota</taxon>
        <taxon>Actinomycetes</taxon>
        <taxon>Kitasatosporales</taxon>
        <taxon>Streptomycetaceae</taxon>
        <taxon>Streptomyces</taxon>
    </lineage>
</organism>
<gene>
    <name evidence="1" type="ORF">V2J85_28815</name>
</gene>
<evidence type="ECO:0008006" key="3">
    <source>
        <dbReference type="Google" id="ProtNLM"/>
    </source>
</evidence>
<dbReference type="Proteomes" id="UP001307760">
    <property type="component" value="Unassembled WGS sequence"/>
</dbReference>
<comment type="caution">
    <text evidence="1">The sequence shown here is derived from an EMBL/GenBank/DDBJ whole genome shotgun (WGS) entry which is preliminary data.</text>
</comment>
<name>A0ABU7NWT0_9ACTN</name>
<protein>
    <recommendedName>
        <fullName evidence="3">SMODS and SLOG-associating 2TM effector domain-containing protein</fullName>
    </recommendedName>
</protein>
<proteinExistence type="predicted"/>
<evidence type="ECO:0000313" key="2">
    <source>
        <dbReference type="Proteomes" id="UP001307760"/>
    </source>
</evidence>
<sequence>MPKEVQQMVVGVLAREWGTTPLPASYVPYTDRSDAYEWALRAPAEQRLPAFRAELGRLLPVPAPGTPTADVLVFRERFNDERQRLMRALHRLLGDLRRDYEHPAEVIAELRREIEAATEDYQAAVSRSRMAWVHRSVTATVALAAAAASVVEPQLSWVLGTVGGYTLNVATREIRPLMDASKKHDFVYLHRVETTFS</sequence>
<reference evidence="1 2" key="1">
    <citation type="submission" date="2023-12" db="EMBL/GenBank/DDBJ databases">
        <title>30 novel species of actinomycetes from the DSMZ collection.</title>
        <authorList>
            <person name="Nouioui I."/>
        </authorList>
    </citation>
    <scope>NUCLEOTIDE SEQUENCE [LARGE SCALE GENOMIC DNA]</scope>
    <source>
        <strain evidence="1 2">DSM 41528</strain>
    </source>
</reference>